<proteinExistence type="predicted"/>
<dbReference type="InterPro" id="IPR052997">
    <property type="entry name" value="RRT15-like"/>
</dbReference>
<reference evidence="2" key="2">
    <citation type="journal article" date="2017" name="J. Anim. Genet.">
        <title>Multiple reference genome sequences of hot pepper reveal the massive evolution of plant disease resistance genes by retroduplication.</title>
        <authorList>
            <person name="Kim S."/>
            <person name="Park J."/>
            <person name="Yeom S.-I."/>
            <person name="Kim Y.-M."/>
            <person name="Seo E."/>
            <person name="Kim K.-T."/>
            <person name="Kim M.-S."/>
            <person name="Lee J.M."/>
            <person name="Cheong K."/>
            <person name="Shin H.-S."/>
            <person name="Kim S.-B."/>
            <person name="Han K."/>
            <person name="Lee J."/>
            <person name="Park M."/>
            <person name="Lee H.-A."/>
            <person name="Lee H.-Y."/>
            <person name="Lee Y."/>
            <person name="Oh S."/>
            <person name="Lee J.H."/>
            <person name="Choi E."/>
            <person name="Choi E."/>
            <person name="Lee S.E."/>
            <person name="Jeon J."/>
            <person name="Kim H."/>
            <person name="Choi G."/>
            <person name="Song H."/>
            <person name="Lee J."/>
            <person name="Lee S.-C."/>
            <person name="Kwon J.-K."/>
            <person name="Lee H.-Y."/>
            <person name="Koo N."/>
            <person name="Hong Y."/>
            <person name="Kim R.W."/>
            <person name="Kang W.-H."/>
            <person name="Huh J.H."/>
            <person name="Kang B.-C."/>
            <person name="Yang T.-J."/>
            <person name="Lee Y.-H."/>
            <person name="Bennetzen J.L."/>
            <person name="Choi D."/>
        </authorList>
    </citation>
    <scope>NUCLEOTIDE SEQUENCE [LARGE SCALE GENOMIC DNA]</scope>
    <source>
        <strain evidence="2">cv. PBC81</strain>
    </source>
</reference>
<keyword evidence="2" id="KW-1185">Reference proteome</keyword>
<sequence length="189" mass="20953">MNAWLPQASYPCGNFSDTYSFEFQRFKGSLGHDFMDTCIIFYQMSPQPNSPPDNVFRLDWVVDSELVVQCAGMDPEGTIPSPSPSHHMETLSYRGGSSSSPLIADGFGTGTSMPRPQSQSFSPSYESILPTSLAYFVPSTKGCSSRRPDAVMSITEHRRHLIIRILKGGWECTRNHAMSGALQATRLYL</sequence>
<dbReference type="AlphaFoldDB" id="A0A2G2UW06"/>
<dbReference type="PANTHER" id="PTHR33047:SF42">
    <property type="entry name" value="PROTEIN TAR1"/>
    <property type="match status" value="1"/>
</dbReference>
<dbReference type="Proteomes" id="UP000224567">
    <property type="component" value="Unassembled WGS sequence"/>
</dbReference>
<evidence type="ECO:0008006" key="3">
    <source>
        <dbReference type="Google" id="ProtNLM"/>
    </source>
</evidence>
<name>A0A2G2UW06_CAPBA</name>
<comment type="caution">
    <text evidence="1">The sequence shown here is derived from an EMBL/GenBank/DDBJ whole genome shotgun (WGS) entry which is preliminary data.</text>
</comment>
<organism evidence="1 2">
    <name type="scientific">Capsicum baccatum</name>
    <name type="common">Peruvian pepper</name>
    <dbReference type="NCBI Taxonomy" id="33114"/>
    <lineage>
        <taxon>Eukaryota</taxon>
        <taxon>Viridiplantae</taxon>
        <taxon>Streptophyta</taxon>
        <taxon>Embryophyta</taxon>
        <taxon>Tracheophyta</taxon>
        <taxon>Spermatophyta</taxon>
        <taxon>Magnoliopsida</taxon>
        <taxon>eudicotyledons</taxon>
        <taxon>Gunneridae</taxon>
        <taxon>Pentapetalae</taxon>
        <taxon>asterids</taxon>
        <taxon>lamiids</taxon>
        <taxon>Solanales</taxon>
        <taxon>Solanaceae</taxon>
        <taxon>Solanoideae</taxon>
        <taxon>Capsiceae</taxon>
        <taxon>Capsicum</taxon>
    </lineage>
</organism>
<dbReference type="OrthoDB" id="7571931at2759"/>
<evidence type="ECO:0000313" key="1">
    <source>
        <dbReference type="EMBL" id="PHT24904.1"/>
    </source>
</evidence>
<protein>
    <recommendedName>
        <fullName evidence="3">Regulator of rDNA transcription protein 15</fullName>
    </recommendedName>
</protein>
<dbReference type="EMBL" id="MLFT02004520">
    <property type="protein sequence ID" value="PHT24904.1"/>
    <property type="molecule type" value="Genomic_DNA"/>
</dbReference>
<reference evidence="1 2" key="1">
    <citation type="journal article" date="2017" name="Genome Biol.">
        <title>New reference genome sequences of hot pepper reveal the massive evolution of plant disease-resistance genes by retroduplication.</title>
        <authorList>
            <person name="Kim S."/>
            <person name="Park J."/>
            <person name="Yeom S.I."/>
            <person name="Kim Y.M."/>
            <person name="Seo E."/>
            <person name="Kim K.T."/>
            <person name="Kim M.S."/>
            <person name="Lee J.M."/>
            <person name="Cheong K."/>
            <person name="Shin H.S."/>
            <person name="Kim S.B."/>
            <person name="Han K."/>
            <person name="Lee J."/>
            <person name="Park M."/>
            <person name="Lee H.A."/>
            <person name="Lee H.Y."/>
            <person name="Lee Y."/>
            <person name="Oh S."/>
            <person name="Lee J.H."/>
            <person name="Choi E."/>
            <person name="Choi E."/>
            <person name="Lee S.E."/>
            <person name="Jeon J."/>
            <person name="Kim H."/>
            <person name="Choi G."/>
            <person name="Song H."/>
            <person name="Lee J."/>
            <person name="Lee S.C."/>
            <person name="Kwon J.K."/>
            <person name="Lee H.Y."/>
            <person name="Koo N."/>
            <person name="Hong Y."/>
            <person name="Kim R.W."/>
            <person name="Kang W.H."/>
            <person name="Huh J.H."/>
            <person name="Kang B.C."/>
            <person name="Yang T.J."/>
            <person name="Lee Y.H."/>
            <person name="Bennetzen J.L."/>
            <person name="Choi D."/>
        </authorList>
    </citation>
    <scope>NUCLEOTIDE SEQUENCE [LARGE SCALE GENOMIC DNA]</scope>
    <source>
        <strain evidence="2">cv. PBC81</strain>
    </source>
</reference>
<dbReference type="PANTHER" id="PTHR33047">
    <property type="entry name" value="PROTEIN TAR1"/>
    <property type="match status" value="1"/>
</dbReference>
<gene>
    <name evidence="1" type="ORF">CQW23_35438</name>
</gene>
<accession>A0A2G2UW06</accession>
<evidence type="ECO:0000313" key="2">
    <source>
        <dbReference type="Proteomes" id="UP000224567"/>
    </source>
</evidence>